<gene>
    <name evidence="11" type="ORF">K437DRAFT_227474</name>
</gene>
<evidence type="ECO:0000256" key="9">
    <source>
        <dbReference type="SAM" id="MobiDB-lite"/>
    </source>
</evidence>
<evidence type="ECO:0000256" key="1">
    <source>
        <dbReference type="ARBA" id="ARBA00004477"/>
    </source>
</evidence>
<dbReference type="EMBL" id="JMSN01000094">
    <property type="protein sequence ID" value="KDN40174.1"/>
    <property type="molecule type" value="Genomic_DNA"/>
</dbReference>
<dbReference type="PANTHER" id="PTHR13121:SF0">
    <property type="entry name" value="PHOSPHATIDYLINOSITOL GLYCAN ANCHOR BIOSYNTHESIS CLASS U PROTEIN"/>
    <property type="match status" value="1"/>
</dbReference>
<dbReference type="HOGENOM" id="CLU_030193_2_1_1"/>
<feature type="transmembrane region" description="Helical" evidence="10">
    <location>
        <begin position="336"/>
        <end position="356"/>
    </location>
</feature>
<feature type="transmembrane region" description="Helical" evidence="10">
    <location>
        <begin position="171"/>
        <end position="188"/>
    </location>
</feature>
<dbReference type="PANTHER" id="PTHR13121">
    <property type="entry name" value="GPI TRANSAMIDASE COMPONENT PIG-U"/>
    <property type="match status" value="1"/>
</dbReference>
<evidence type="ECO:0000256" key="8">
    <source>
        <dbReference type="ARBA" id="ARBA00023136"/>
    </source>
</evidence>
<dbReference type="OrthoDB" id="549017at2759"/>
<feature type="region of interest" description="Disordered" evidence="9">
    <location>
        <begin position="68"/>
        <end position="87"/>
    </location>
</feature>
<dbReference type="STRING" id="1037660.A0A066VN22"/>
<keyword evidence="7 10" id="KW-1133">Transmembrane helix</keyword>
<keyword evidence="12" id="KW-1185">Reference proteome</keyword>
<feature type="transmembrane region" description="Helical" evidence="10">
    <location>
        <begin position="234"/>
        <end position="253"/>
    </location>
</feature>
<dbReference type="AlphaFoldDB" id="A0A066VN22"/>
<feature type="transmembrane region" description="Helical" evidence="10">
    <location>
        <begin position="265"/>
        <end position="287"/>
    </location>
</feature>
<keyword evidence="6" id="KW-0256">Endoplasmic reticulum</keyword>
<dbReference type="GeneID" id="25262626"/>
<feature type="compositionally biased region" description="Basic and acidic residues" evidence="9">
    <location>
        <begin position="68"/>
        <end position="77"/>
    </location>
</feature>
<evidence type="ECO:0000256" key="7">
    <source>
        <dbReference type="ARBA" id="ARBA00022989"/>
    </source>
</evidence>
<feature type="transmembrane region" description="Helical" evidence="10">
    <location>
        <begin position="148"/>
        <end position="165"/>
    </location>
</feature>
<dbReference type="FunCoup" id="A0A066VN22">
    <property type="interactions" value="409"/>
</dbReference>
<protein>
    <submittedName>
        <fullName evidence="11">PIG-U-domain-containing protein</fullName>
    </submittedName>
</protein>
<dbReference type="GO" id="GO:0042765">
    <property type="term" value="C:GPI-anchor transamidase complex"/>
    <property type="evidence" value="ECO:0007669"/>
    <property type="project" value="InterPro"/>
</dbReference>
<evidence type="ECO:0000256" key="6">
    <source>
        <dbReference type="ARBA" id="ARBA00022824"/>
    </source>
</evidence>
<feature type="transmembrane region" description="Helical" evidence="10">
    <location>
        <begin position="95"/>
        <end position="111"/>
    </location>
</feature>
<feature type="transmembrane region" description="Helical" evidence="10">
    <location>
        <begin position="20"/>
        <end position="37"/>
    </location>
</feature>
<proteinExistence type="inferred from homology"/>
<organism evidence="11 12">
    <name type="scientific">Tilletiaria anomala (strain ATCC 24038 / CBS 436.72 / UBC 951)</name>
    <dbReference type="NCBI Taxonomy" id="1037660"/>
    <lineage>
        <taxon>Eukaryota</taxon>
        <taxon>Fungi</taxon>
        <taxon>Dikarya</taxon>
        <taxon>Basidiomycota</taxon>
        <taxon>Ustilaginomycotina</taxon>
        <taxon>Exobasidiomycetes</taxon>
        <taxon>Georgefischeriales</taxon>
        <taxon>Tilletiariaceae</taxon>
        <taxon>Tilletiaria</taxon>
    </lineage>
</organism>
<accession>A0A066VN22</accession>
<evidence type="ECO:0000256" key="3">
    <source>
        <dbReference type="ARBA" id="ARBA00010026"/>
    </source>
</evidence>
<feature type="transmembrane region" description="Helical" evidence="10">
    <location>
        <begin position="362"/>
        <end position="386"/>
    </location>
</feature>
<dbReference type="GO" id="GO:0016255">
    <property type="term" value="P:attachment of GPI anchor to protein"/>
    <property type="evidence" value="ECO:0007669"/>
    <property type="project" value="InterPro"/>
</dbReference>
<comment type="similarity">
    <text evidence="3">Belongs to the PIGU family.</text>
</comment>
<keyword evidence="5 10" id="KW-0812">Transmembrane</keyword>
<name>A0A066VN22_TILAU</name>
<evidence type="ECO:0000256" key="5">
    <source>
        <dbReference type="ARBA" id="ARBA00022692"/>
    </source>
</evidence>
<evidence type="ECO:0000313" key="12">
    <source>
        <dbReference type="Proteomes" id="UP000027361"/>
    </source>
</evidence>
<comment type="pathway">
    <text evidence="2">Glycolipid biosynthesis; glycosylphosphatidylinositol-anchor biosynthesis.</text>
</comment>
<comment type="caution">
    <text evidence="11">The sequence shown here is derived from an EMBL/GenBank/DDBJ whole genome shotgun (WGS) entry which is preliminary data.</text>
</comment>
<dbReference type="GO" id="GO:0006506">
    <property type="term" value="P:GPI anchor biosynthetic process"/>
    <property type="evidence" value="ECO:0007669"/>
    <property type="project" value="UniProtKB-UniPathway"/>
</dbReference>
<reference evidence="11 12" key="1">
    <citation type="submission" date="2014-05" db="EMBL/GenBank/DDBJ databases">
        <title>Draft genome sequence of a rare smut relative, Tilletiaria anomala UBC 951.</title>
        <authorList>
            <consortium name="DOE Joint Genome Institute"/>
            <person name="Toome M."/>
            <person name="Kuo A."/>
            <person name="Henrissat B."/>
            <person name="Lipzen A."/>
            <person name="Tritt A."/>
            <person name="Yoshinaga Y."/>
            <person name="Zane M."/>
            <person name="Barry K."/>
            <person name="Grigoriev I.V."/>
            <person name="Spatafora J.W."/>
            <person name="Aimea M.C."/>
        </authorList>
    </citation>
    <scope>NUCLEOTIDE SEQUENCE [LARGE SCALE GENOMIC DNA]</scope>
    <source>
        <strain evidence="11 12">UBC 951</strain>
    </source>
</reference>
<keyword evidence="8 10" id="KW-0472">Membrane</keyword>
<evidence type="ECO:0000256" key="10">
    <source>
        <dbReference type="SAM" id="Phobius"/>
    </source>
</evidence>
<dbReference type="InterPro" id="IPR009600">
    <property type="entry name" value="PIG-U"/>
</dbReference>
<comment type="subcellular location">
    <subcellularLocation>
        <location evidence="1">Endoplasmic reticulum membrane</location>
        <topology evidence="1">Multi-pass membrane protein</topology>
    </subcellularLocation>
</comment>
<sequence>MLSGLFALAVKSASRFTPLQWLFTLLDVLGAIFLAITEARRAAWRNKYSRIRGAREVELNVQAYERQKANKDGDAEKATTNSSNSIDGEDRRAKVAALYLFNPLVLATSLAMSSTTIYNTLTCFVTMLATSISYLASRRSQLNGGAGNSVLIFLLTFLFAAALSANAVVSLYPIIIAPALVMLAARCVPSLTQHTSPRLTFRLVSLTALLTFGGMYLSLGPLSNGNVAGVLRQVYLHLFIVSDLTPNIGLWWYFFIEIFDHFRNFFLLAFNVHLASYCAPLCIKYTYDPLFAVTVLSGITAVFKSYPTLGDTALYFALLSLHPEIFPYLRYPTVTTLLYTYSLLLLPLFHHLWLHAGSGNANFFYAITLVFVLAGGSSVLDAMWAWGALAWERERPLAPPPSAVEGQADSKRVVTQV</sequence>
<evidence type="ECO:0000313" key="11">
    <source>
        <dbReference type="EMBL" id="KDN40174.1"/>
    </source>
</evidence>
<evidence type="ECO:0000256" key="4">
    <source>
        <dbReference type="ARBA" id="ARBA00022502"/>
    </source>
</evidence>
<evidence type="ECO:0000256" key="2">
    <source>
        <dbReference type="ARBA" id="ARBA00004687"/>
    </source>
</evidence>
<dbReference type="UniPathway" id="UPA00196"/>
<dbReference type="Pfam" id="PF06728">
    <property type="entry name" value="PIG-U"/>
    <property type="match status" value="1"/>
</dbReference>
<dbReference type="RefSeq" id="XP_013241311.1">
    <property type="nucleotide sequence ID" value="XM_013385857.1"/>
</dbReference>
<feature type="transmembrane region" description="Helical" evidence="10">
    <location>
        <begin position="200"/>
        <end position="219"/>
    </location>
</feature>
<dbReference type="InParanoid" id="A0A066VN22"/>
<keyword evidence="4" id="KW-0337">GPI-anchor biosynthesis</keyword>
<dbReference type="Proteomes" id="UP000027361">
    <property type="component" value="Unassembled WGS sequence"/>
</dbReference>
<feature type="transmembrane region" description="Helical" evidence="10">
    <location>
        <begin position="117"/>
        <end position="136"/>
    </location>
</feature>